<dbReference type="Gramene" id="TraesARI7D03G04379840.1">
    <property type="protein sequence ID" value="TraesARI7D03G04379840.1.CDS1"/>
    <property type="gene ID" value="TraesARI7D03G04379840"/>
</dbReference>
<dbReference type="EnsemblPlants" id="TraesCS7D02G100900.1">
    <property type="protein sequence ID" value="TraesCS7D02G100900.1.cds1"/>
    <property type="gene ID" value="TraesCS7D02G100900"/>
</dbReference>
<sequence length="562" mass="63488">MAAADRLSALSDELLQHLLAFASAKEAAASAALSRRWRPLWRRASALNLDSRPYSRQHSHDDRFDEFFRDGKAALRGRLGTPPKRLTLLLMEDAYLVGDSWHYYMDDDAELEYDARVAGLLADPAVAALEELRIACDRCYSFMYVPPLASLPCAATTLRVLEIHNCNLEPPSTEPSARLAFPCLADLSLRSCTYLQGYLQTVVDAAPALNRLALVDVTNKPPKPAGSGKRDRYEEFKSFNLCLRSPTVTTLVLETNNDSRDELDDSRNIGIQLDMPTLCSFRYKGFPVKFSLISPAPGLARVDLDTCRRERSFYKCEPAAPMLANFSSTRALKLHLITIEEIILDPNYESGDYNGVQNPGEATILPTFPNLKLLEIDGTFKYQNSNTALALATLLRACPTMSELRLRLHMAYDYHYDRKTEEREAGGPFAQSVERFKMLASMCTEHRDDVELATVSDLPGPFANSCTSFGCLRTSLRKVTLQFKSKELNCFPVQLAKFLVENAMVLEEMHVEDGDQFWPDHLWDKLARWRADAFRRRNLPETAAGFRVYQQANHVEDLMVHY</sequence>
<dbReference type="InterPro" id="IPR032675">
    <property type="entry name" value="LRR_dom_sf"/>
</dbReference>
<dbReference type="Gene3D" id="3.80.10.10">
    <property type="entry name" value="Ribonuclease Inhibitor"/>
    <property type="match status" value="1"/>
</dbReference>
<dbReference type="PANTHER" id="PTHR32141:SF78">
    <property type="entry name" value="F-BOX DOMAIN-CONTAINING PROTEIN"/>
    <property type="match status" value="1"/>
</dbReference>
<dbReference type="InterPro" id="IPR055411">
    <property type="entry name" value="LRR_FXL15/At3g58940/PEG3-like"/>
</dbReference>
<accession>A0A3B6TJF5</accession>
<dbReference type="SUPFAM" id="SSF52047">
    <property type="entry name" value="RNI-like"/>
    <property type="match status" value="1"/>
</dbReference>
<dbReference type="Gramene" id="TraesCAD_scaffold_039621_01G000400.1">
    <property type="protein sequence ID" value="TraesCAD_scaffold_039621_01G000400.1"/>
    <property type="gene ID" value="TraesCAD_scaffold_039621_01G000400"/>
</dbReference>
<dbReference type="Gramene" id="TraesSTA7D03G04298330.1">
    <property type="protein sequence ID" value="TraesSTA7D03G04298330.1.CDS1"/>
    <property type="gene ID" value="TraesSTA7D03G04298330"/>
</dbReference>
<dbReference type="Proteomes" id="UP000019116">
    <property type="component" value="Chromosome 7D"/>
</dbReference>
<dbReference type="Gramene" id="TraesLDM7D03G04310950.1">
    <property type="protein sequence ID" value="TraesLDM7D03G04310950.1.CDS1"/>
    <property type="gene ID" value="TraesLDM7D03G04310950"/>
</dbReference>
<dbReference type="Gramene" id="TraesCS7D02G100900.1">
    <property type="protein sequence ID" value="TraesCS7D02G100900.1.cds1"/>
    <property type="gene ID" value="TraesCS7D02G100900"/>
</dbReference>
<dbReference type="Gramene" id="TraesNOR7D03G04353410.1">
    <property type="protein sequence ID" value="TraesNOR7D03G04353410.1.CDS1"/>
    <property type="gene ID" value="TraesNOR7D03G04353410"/>
</dbReference>
<dbReference type="Gramene" id="TraesRN7D0100236300.1">
    <property type="protein sequence ID" value="TraesRN7D0100236300.1"/>
    <property type="gene ID" value="TraesRN7D0100236300"/>
</dbReference>
<dbReference type="Gramene" id="TraesJAG7D03G04288050.1">
    <property type="protein sequence ID" value="TraesJAG7D03G04288050.1.CDS1"/>
    <property type="gene ID" value="TraesJAG7D03G04288050"/>
</dbReference>
<dbReference type="Gramene" id="TraesPARA_EIv1.0_2527350.1">
    <property type="protein sequence ID" value="TraesPARA_EIv1.0_2527350.1.CDS1"/>
    <property type="gene ID" value="TraesPARA_EIv1.0_2527350"/>
</dbReference>
<feature type="domain" description="F-box/LRR-repeat protein 15/At3g58940/PEG3-like LRR" evidence="1">
    <location>
        <begin position="118"/>
        <end position="221"/>
    </location>
</feature>
<dbReference type="PANTHER" id="PTHR32141">
    <property type="match status" value="1"/>
</dbReference>
<evidence type="ECO:0000313" key="2">
    <source>
        <dbReference type="EnsemblPlants" id="TraesCS7D02G100900.1.cds1"/>
    </source>
</evidence>
<dbReference type="InterPro" id="IPR036047">
    <property type="entry name" value="F-box-like_dom_sf"/>
</dbReference>
<dbReference type="Gramene" id="TraesLAC7D03G04251710.1">
    <property type="protein sequence ID" value="TraesLAC7D03G04251710.1.CDS1"/>
    <property type="gene ID" value="TraesLAC7D03G04251710"/>
</dbReference>
<protein>
    <recommendedName>
        <fullName evidence="1">F-box/LRR-repeat protein 15/At3g58940/PEG3-like LRR domain-containing protein</fullName>
    </recommendedName>
</protein>
<name>A0A3B6TJF5_WHEAT</name>
<dbReference type="AlphaFoldDB" id="A0A3B6TJF5"/>
<proteinExistence type="predicted"/>
<dbReference type="Gramene" id="TraesROB_scaffold_029651_01G000300.1">
    <property type="protein sequence ID" value="TraesROB_scaffold_029651_01G000300.1"/>
    <property type="gene ID" value="TraesROB_scaffold_029651_01G000300"/>
</dbReference>
<dbReference type="Gramene" id="TraesWEE_scaffold_027357_01G000400.1">
    <property type="protein sequence ID" value="TraesWEE_scaffold_027357_01G000400.1"/>
    <property type="gene ID" value="TraesWEE_scaffold_027357_01G000400"/>
</dbReference>
<dbReference type="Gramene" id="TraesSYM7D03G04357630.1">
    <property type="protein sequence ID" value="TraesSYM7D03G04357630.1.CDS1"/>
    <property type="gene ID" value="TraesSYM7D03G04357630"/>
</dbReference>
<dbReference type="SUPFAM" id="SSF81383">
    <property type="entry name" value="F-box domain"/>
    <property type="match status" value="1"/>
</dbReference>
<reference evidence="2" key="2">
    <citation type="submission" date="2018-10" db="UniProtKB">
        <authorList>
            <consortium name="EnsemblPlants"/>
        </authorList>
    </citation>
    <scope>IDENTIFICATION</scope>
</reference>
<dbReference type="Gramene" id="TraesCS7D03G0230100.1">
    <property type="protein sequence ID" value="TraesCS7D03G0230100.1.CDS1"/>
    <property type="gene ID" value="TraesCS7D03G0230100"/>
</dbReference>
<dbReference type="STRING" id="4565.A0A3B6TJF5"/>
<dbReference type="OrthoDB" id="679495at2759"/>
<dbReference type="Gramene" id="TraesCLE_scaffold_062302_01G000100.1">
    <property type="protein sequence ID" value="TraesCLE_scaffold_062302_01G000100.1"/>
    <property type="gene ID" value="TraesCLE_scaffold_062302_01G000100"/>
</dbReference>
<evidence type="ECO:0000313" key="3">
    <source>
        <dbReference type="Proteomes" id="UP000019116"/>
    </source>
</evidence>
<dbReference type="Gramene" id="TraesMAC7D03G04297210.1">
    <property type="protein sequence ID" value="TraesMAC7D03G04297210.1.CDS1"/>
    <property type="gene ID" value="TraesMAC7D03G04297210"/>
</dbReference>
<evidence type="ECO:0000259" key="1">
    <source>
        <dbReference type="Pfam" id="PF24758"/>
    </source>
</evidence>
<organism evidence="2">
    <name type="scientific">Triticum aestivum</name>
    <name type="common">Wheat</name>
    <dbReference type="NCBI Taxonomy" id="4565"/>
    <lineage>
        <taxon>Eukaryota</taxon>
        <taxon>Viridiplantae</taxon>
        <taxon>Streptophyta</taxon>
        <taxon>Embryophyta</taxon>
        <taxon>Tracheophyta</taxon>
        <taxon>Spermatophyta</taxon>
        <taxon>Magnoliopsida</taxon>
        <taxon>Liliopsida</taxon>
        <taxon>Poales</taxon>
        <taxon>Poaceae</taxon>
        <taxon>BOP clade</taxon>
        <taxon>Pooideae</taxon>
        <taxon>Triticodae</taxon>
        <taxon>Triticeae</taxon>
        <taxon>Triticinae</taxon>
        <taxon>Triticum</taxon>
    </lineage>
</organism>
<reference evidence="2" key="1">
    <citation type="submission" date="2018-08" db="EMBL/GenBank/DDBJ databases">
        <authorList>
            <person name="Rossello M."/>
        </authorList>
    </citation>
    <scope>NUCLEOTIDE SEQUENCE [LARGE SCALE GENOMIC DNA]</scope>
    <source>
        <strain evidence="2">cv. Chinese Spring</strain>
    </source>
</reference>
<dbReference type="Pfam" id="PF24758">
    <property type="entry name" value="LRR_At5g56370"/>
    <property type="match status" value="1"/>
</dbReference>
<dbReference type="OMA" id="TCRRERS"/>
<keyword evidence="3" id="KW-1185">Reference proteome</keyword>
<dbReference type="InterPro" id="IPR055302">
    <property type="entry name" value="F-box_dom-containing"/>
</dbReference>